<gene>
    <name evidence="2" type="ORF">SEVIR_1G089800v2</name>
</gene>
<keyword evidence="3" id="KW-1185">Reference proteome</keyword>
<dbReference type="AlphaFoldDB" id="A0A4U6W636"/>
<feature type="compositionally biased region" description="Low complexity" evidence="1">
    <location>
        <begin position="80"/>
        <end position="104"/>
    </location>
</feature>
<name>A0A4U6W636_SETVI</name>
<proteinExistence type="predicted"/>
<sequence>MRGATARETVLPPDGPPAAADPDRGTEGASSGRNGAVAQPDWREGEGHSTPHRRRGARGSEGAAERKLRRRRIRTDRAGRTTQRQAGRTAASGGRARWSGRAEGPPAAQTWRKGRSGELREPRRRIRARHGGEQATAGARGGRHWRVAGKEKPQPAERAHKLHAYLNVKVSKAFRSKLRGTVMGTGALKRPRPASELAGFYACKYMRGHE</sequence>
<accession>A0A4U6W636</accession>
<reference evidence="2" key="1">
    <citation type="submission" date="2019-03" db="EMBL/GenBank/DDBJ databases">
        <title>WGS assembly of Setaria viridis.</title>
        <authorList>
            <person name="Huang P."/>
            <person name="Jenkins J."/>
            <person name="Grimwood J."/>
            <person name="Barry K."/>
            <person name="Healey A."/>
            <person name="Mamidi S."/>
            <person name="Sreedasyam A."/>
            <person name="Shu S."/>
            <person name="Feldman M."/>
            <person name="Wu J."/>
            <person name="Yu Y."/>
            <person name="Chen C."/>
            <person name="Johnson J."/>
            <person name="Rokhsar D."/>
            <person name="Baxter I."/>
            <person name="Schmutz J."/>
            <person name="Brutnell T."/>
            <person name="Kellogg E."/>
        </authorList>
    </citation>
    <scope>NUCLEOTIDE SEQUENCE [LARGE SCALE GENOMIC DNA]</scope>
</reference>
<feature type="region of interest" description="Disordered" evidence="1">
    <location>
        <begin position="1"/>
        <end position="147"/>
    </location>
</feature>
<dbReference type="Proteomes" id="UP000298652">
    <property type="component" value="Chromosome 1"/>
</dbReference>
<evidence type="ECO:0000313" key="3">
    <source>
        <dbReference type="Proteomes" id="UP000298652"/>
    </source>
</evidence>
<organism evidence="2 3">
    <name type="scientific">Setaria viridis</name>
    <name type="common">Green bristlegrass</name>
    <name type="synonym">Setaria italica subsp. viridis</name>
    <dbReference type="NCBI Taxonomy" id="4556"/>
    <lineage>
        <taxon>Eukaryota</taxon>
        <taxon>Viridiplantae</taxon>
        <taxon>Streptophyta</taxon>
        <taxon>Embryophyta</taxon>
        <taxon>Tracheophyta</taxon>
        <taxon>Spermatophyta</taxon>
        <taxon>Magnoliopsida</taxon>
        <taxon>Liliopsida</taxon>
        <taxon>Poales</taxon>
        <taxon>Poaceae</taxon>
        <taxon>PACMAD clade</taxon>
        <taxon>Panicoideae</taxon>
        <taxon>Panicodae</taxon>
        <taxon>Paniceae</taxon>
        <taxon>Cenchrinae</taxon>
        <taxon>Setaria</taxon>
    </lineage>
</organism>
<evidence type="ECO:0000256" key="1">
    <source>
        <dbReference type="SAM" id="MobiDB-lite"/>
    </source>
</evidence>
<dbReference type="Gramene" id="TKW38070">
    <property type="protein sequence ID" value="TKW38070"/>
    <property type="gene ID" value="SEVIR_1G089800v2"/>
</dbReference>
<evidence type="ECO:0000313" key="2">
    <source>
        <dbReference type="EMBL" id="TKW38070.1"/>
    </source>
</evidence>
<protein>
    <submittedName>
        <fullName evidence="2">Uncharacterized protein</fullName>
    </submittedName>
</protein>
<dbReference type="EMBL" id="CM016552">
    <property type="protein sequence ID" value="TKW38070.1"/>
    <property type="molecule type" value="Genomic_DNA"/>
</dbReference>